<proteinExistence type="inferred from homology"/>
<dbReference type="FunFam" id="2.30.22.10:FF:000001">
    <property type="entry name" value="Protein GrpE"/>
    <property type="match status" value="1"/>
</dbReference>
<dbReference type="PANTHER" id="PTHR21237:SF23">
    <property type="entry name" value="GRPE PROTEIN HOMOLOG, MITOCHONDRIAL"/>
    <property type="match status" value="1"/>
</dbReference>
<keyword evidence="14" id="KW-1185">Reference proteome</keyword>
<evidence type="ECO:0000256" key="9">
    <source>
        <dbReference type="ARBA" id="ARBA00076414"/>
    </source>
</evidence>
<evidence type="ECO:0000256" key="8">
    <source>
        <dbReference type="ARBA" id="ARBA00072274"/>
    </source>
</evidence>
<dbReference type="InterPro" id="IPR000740">
    <property type="entry name" value="GrpE"/>
</dbReference>
<dbReference type="GO" id="GO:0051082">
    <property type="term" value="F:unfolded protein binding"/>
    <property type="evidence" value="ECO:0007669"/>
    <property type="project" value="TreeGrafter"/>
</dbReference>
<dbReference type="PRINTS" id="PR00773">
    <property type="entry name" value="GRPEPROTEIN"/>
</dbReference>
<dbReference type="CDD" id="cd00446">
    <property type="entry name" value="GrpE"/>
    <property type="match status" value="1"/>
</dbReference>
<reference evidence="13 14" key="1">
    <citation type="submission" date="2019-12" db="EMBL/GenBank/DDBJ databases">
        <title>Microbes associate with the intestines of laboratory mice.</title>
        <authorList>
            <person name="Navarre W."/>
            <person name="Wong E."/>
        </authorList>
    </citation>
    <scope>NUCLEOTIDE SEQUENCE [LARGE SCALE GENOMIC DNA]</scope>
    <source>
        <strain evidence="13 14">NM82_D38</strain>
    </source>
</reference>
<evidence type="ECO:0000256" key="5">
    <source>
        <dbReference type="ARBA" id="ARBA00023016"/>
    </source>
</evidence>
<dbReference type="Gene3D" id="3.90.20.20">
    <property type="match status" value="1"/>
</dbReference>
<dbReference type="GO" id="GO:0000774">
    <property type="term" value="F:adenyl-nucleotide exchange factor activity"/>
    <property type="evidence" value="ECO:0007669"/>
    <property type="project" value="InterPro"/>
</dbReference>
<dbReference type="GO" id="GO:0005737">
    <property type="term" value="C:cytoplasm"/>
    <property type="evidence" value="ECO:0007669"/>
    <property type="project" value="UniProtKB-SubCell"/>
</dbReference>
<evidence type="ECO:0000256" key="6">
    <source>
        <dbReference type="ARBA" id="ARBA00023186"/>
    </source>
</evidence>
<evidence type="ECO:0000256" key="1">
    <source>
        <dbReference type="ARBA" id="ARBA00004496"/>
    </source>
</evidence>
<evidence type="ECO:0000313" key="13">
    <source>
        <dbReference type="EMBL" id="MVX56923.1"/>
    </source>
</evidence>
<comment type="caution">
    <text evidence="13">The sequence shown here is derived from an EMBL/GenBank/DDBJ whole genome shotgun (WGS) entry which is preliminary data.</text>
</comment>
<evidence type="ECO:0000256" key="4">
    <source>
        <dbReference type="ARBA" id="ARBA00022490"/>
    </source>
</evidence>
<dbReference type="HAMAP" id="MF_01151">
    <property type="entry name" value="GrpE"/>
    <property type="match status" value="1"/>
</dbReference>
<evidence type="ECO:0000256" key="7">
    <source>
        <dbReference type="ARBA" id="ARBA00053401"/>
    </source>
</evidence>
<keyword evidence="4 10" id="KW-0963">Cytoplasm</keyword>
<evidence type="ECO:0000256" key="2">
    <source>
        <dbReference type="ARBA" id="ARBA00009054"/>
    </source>
</evidence>
<dbReference type="NCBIfam" id="NF010737">
    <property type="entry name" value="PRK14139.1"/>
    <property type="match status" value="1"/>
</dbReference>
<dbReference type="GO" id="GO:0051087">
    <property type="term" value="F:protein-folding chaperone binding"/>
    <property type="evidence" value="ECO:0007669"/>
    <property type="project" value="InterPro"/>
</dbReference>
<dbReference type="SUPFAM" id="SSF51064">
    <property type="entry name" value="Head domain of nucleotide exchange factor GrpE"/>
    <property type="match status" value="1"/>
</dbReference>
<accession>A0A6L6YJM3</accession>
<evidence type="ECO:0000256" key="12">
    <source>
        <dbReference type="SAM" id="MobiDB-lite"/>
    </source>
</evidence>
<evidence type="ECO:0000313" key="14">
    <source>
        <dbReference type="Proteomes" id="UP000472580"/>
    </source>
</evidence>
<dbReference type="GO" id="GO:0006457">
    <property type="term" value="P:protein folding"/>
    <property type="evidence" value="ECO:0007669"/>
    <property type="project" value="InterPro"/>
</dbReference>
<comment type="subunit">
    <text evidence="3 10">Homodimer.</text>
</comment>
<name>A0A6L6YJM3_9BURK</name>
<dbReference type="Gene3D" id="2.30.22.10">
    <property type="entry name" value="Head domain of nucleotide exchange factor GrpE"/>
    <property type="match status" value="1"/>
</dbReference>
<keyword evidence="5 10" id="KW-0346">Stress response</keyword>
<sequence>MLDREVEKRSCDLISINKGRRTAKRSDSRKDKESLMQENDLKKEMNLGEDAEVQTAQEETPELPDQSLSDELAKAQAKANENYDLYVRAVAEAENVRRRSAEDVAKARKFGIEKFAEAMLPVVDSMEKALEASANESGPLKEGLEITYRQLLSALEHNGMKCENPVGLKFDPNSMQAITMVNDPSVQPGCVAQVFQRGWKIADRVLRPAMVAVAQ</sequence>
<feature type="compositionally biased region" description="Basic and acidic residues" evidence="12">
    <location>
        <begin position="24"/>
        <end position="46"/>
    </location>
</feature>
<dbReference type="NCBIfam" id="NF010738">
    <property type="entry name" value="PRK14140.1"/>
    <property type="match status" value="1"/>
</dbReference>
<comment type="subcellular location">
    <subcellularLocation>
        <location evidence="1 10">Cytoplasm</location>
    </subcellularLocation>
</comment>
<protein>
    <recommendedName>
        <fullName evidence="8 10">Protein GrpE</fullName>
    </recommendedName>
    <alternativeName>
        <fullName evidence="9 10">HSP-70 cofactor</fullName>
    </alternativeName>
</protein>
<dbReference type="AlphaFoldDB" id="A0A6L6YJM3"/>
<dbReference type="Proteomes" id="UP000472580">
    <property type="component" value="Unassembled WGS sequence"/>
</dbReference>
<gene>
    <name evidence="10 13" type="primary">grpE</name>
    <name evidence="13" type="ORF">E5987_06840</name>
</gene>
<dbReference type="OrthoDB" id="9789811at2"/>
<keyword evidence="6 10" id="KW-0143">Chaperone</keyword>
<dbReference type="InterPro" id="IPR009012">
    <property type="entry name" value="GrpE_head"/>
</dbReference>
<dbReference type="PANTHER" id="PTHR21237">
    <property type="entry name" value="GRPE PROTEIN"/>
    <property type="match status" value="1"/>
</dbReference>
<dbReference type="InterPro" id="IPR013805">
    <property type="entry name" value="GrpE_CC"/>
</dbReference>
<dbReference type="RefSeq" id="WP_160335354.1">
    <property type="nucleotide sequence ID" value="NZ_CALPCV010000007.1"/>
</dbReference>
<dbReference type="EMBL" id="WSRP01000018">
    <property type="protein sequence ID" value="MVX56923.1"/>
    <property type="molecule type" value="Genomic_DNA"/>
</dbReference>
<comment type="similarity">
    <text evidence="2 10 11">Belongs to the GrpE family.</text>
</comment>
<evidence type="ECO:0000256" key="11">
    <source>
        <dbReference type="RuleBase" id="RU004478"/>
    </source>
</evidence>
<dbReference type="SUPFAM" id="SSF58014">
    <property type="entry name" value="Coiled-coil domain of nucleotide exchange factor GrpE"/>
    <property type="match status" value="1"/>
</dbReference>
<feature type="region of interest" description="Disordered" evidence="12">
    <location>
        <begin position="17"/>
        <end position="67"/>
    </location>
</feature>
<organism evidence="13 14">
    <name type="scientific">Parasutterella muris</name>
    <dbReference type="NCBI Taxonomy" id="2565572"/>
    <lineage>
        <taxon>Bacteria</taxon>
        <taxon>Pseudomonadati</taxon>
        <taxon>Pseudomonadota</taxon>
        <taxon>Betaproteobacteria</taxon>
        <taxon>Burkholderiales</taxon>
        <taxon>Sutterellaceae</taxon>
        <taxon>Parasutterella</taxon>
    </lineage>
</organism>
<dbReference type="GO" id="GO:0042803">
    <property type="term" value="F:protein homodimerization activity"/>
    <property type="evidence" value="ECO:0007669"/>
    <property type="project" value="InterPro"/>
</dbReference>
<evidence type="ECO:0000256" key="3">
    <source>
        <dbReference type="ARBA" id="ARBA00011738"/>
    </source>
</evidence>
<dbReference type="NCBIfam" id="NF010748">
    <property type="entry name" value="PRK14150.1"/>
    <property type="match status" value="1"/>
</dbReference>
<evidence type="ECO:0000256" key="10">
    <source>
        <dbReference type="HAMAP-Rule" id="MF_01151"/>
    </source>
</evidence>
<dbReference type="Pfam" id="PF01025">
    <property type="entry name" value="GrpE"/>
    <property type="match status" value="1"/>
</dbReference>
<comment type="function">
    <text evidence="7 10">Participates actively in the response to hyperosmotic and heat shock by preventing the aggregation of stress-denatured proteins, in association with DnaK and GrpE. It is the nucleotide exchange factor for DnaK and may function as a thermosensor. Unfolded proteins bind initially to DnaJ; upon interaction with the DnaJ-bound protein, DnaK hydrolyzes its bound ATP, resulting in the formation of a stable complex. GrpE releases ADP from DnaK; ATP binding to DnaK triggers the release of the substrate protein, thus completing the reaction cycle. Several rounds of ATP-dependent interactions between DnaJ, DnaK and GrpE are required for fully efficient folding.</text>
</comment>